<feature type="domain" description="DSBA-like thioredoxin" evidence="1">
    <location>
        <begin position="6"/>
        <end position="206"/>
    </location>
</feature>
<dbReference type="CDD" id="cd03024">
    <property type="entry name" value="DsbA_FrnE"/>
    <property type="match status" value="1"/>
</dbReference>
<dbReference type="InterPro" id="IPR036249">
    <property type="entry name" value="Thioredoxin-like_sf"/>
</dbReference>
<evidence type="ECO:0000259" key="1">
    <source>
        <dbReference type="Pfam" id="PF01323"/>
    </source>
</evidence>
<dbReference type="PANTHER" id="PTHR13887">
    <property type="entry name" value="GLUTATHIONE S-TRANSFERASE KAPPA"/>
    <property type="match status" value="1"/>
</dbReference>
<dbReference type="Pfam" id="PF01323">
    <property type="entry name" value="DSBA"/>
    <property type="match status" value="1"/>
</dbReference>
<dbReference type="OrthoDB" id="9799122at2"/>
<sequence>MTPISVDIVSDVVCPWCAIGYLQLEKASKASGIPIEVHWHPFELNPDMAPEGENLGEHLARKYGSSAADSVQTRERLAGFGAGLGFAFNYSDQSRMVNTFKAHQLMDWAAAQGKKHELKLALLSAYFEQQLDVSDIEVLEEKAGEVGLENAAARAVLESGERAESVRENQQFWTSRGIQGVPAMVFERQHLVTGAQGEENYANILQQLVDMRAA</sequence>
<name>A0A2T8HUG1_9RHOB</name>
<protein>
    <submittedName>
        <fullName evidence="2">Disulfide bond formation protein DsbA</fullName>
    </submittedName>
</protein>
<dbReference type="PANTHER" id="PTHR13887:SF41">
    <property type="entry name" value="THIOREDOXIN SUPERFAMILY PROTEIN"/>
    <property type="match status" value="1"/>
</dbReference>
<dbReference type="AlphaFoldDB" id="A0A2T8HUG1"/>
<keyword evidence="3" id="KW-1185">Reference proteome</keyword>
<dbReference type="GO" id="GO:0016491">
    <property type="term" value="F:oxidoreductase activity"/>
    <property type="evidence" value="ECO:0007669"/>
    <property type="project" value="InterPro"/>
</dbReference>
<comment type="caution">
    <text evidence="2">The sequence shown here is derived from an EMBL/GenBank/DDBJ whole genome shotgun (WGS) entry which is preliminary data.</text>
</comment>
<dbReference type="Gene3D" id="3.40.30.10">
    <property type="entry name" value="Glutaredoxin"/>
    <property type="match status" value="1"/>
</dbReference>
<evidence type="ECO:0000313" key="3">
    <source>
        <dbReference type="Proteomes" id="UP000245911"/>
    </source>
</evidence>
<dbReference type="RefSeq" id="WP_116558044.1">
    <property type="nucleotide sequence ID" value="NZ_QDKM01000003.1"/>
</dbReference>
<organism evidence="2 3">
    <name type="scientific">Pararhodobacter oceanensis</name>
    <dbReference type="NCBI Taxonomy" id="2172121"/>
    <lineage>
        <taxon>Bacteria</taxon>
        <taxon>Pseudomonadati</taxon>
        <taxon>Pseudomonadota</taxon>
        <taxon>Alphaproteobacteria</taxon>
        <taxon>Rhodobacterales</taxon>
        <taxon>Paracoccaceae</taxon>
        <taxon>Pararhodobacter</taxon>
    </lineage>
</organism>
<gene>
    <name evidence="2" type="ORF">DDE20_08435</name>
</gene>
<dbReference type="EMBL" id="QDKM01000003">
    <property type="protein sequence ID" value="PVH29045.1"/>
    <property type="molecule type" value="Genomic_DNA"/>
</dbReference>
<dbReference type="SUPFAM" id="SSF52833">
    <property type="entry name" value="Thioredoxin-like"/>
    <property type="match status" value="1"/>
</dbReference>
<dbReference type="InterPro" id="IPR001853">
    <property type="entry name" value="DSBA-like_thioredoxin_dom"/>
</dbReference>
<proteinExistence type="predicted"/>
<accession>A0A2T8HUG1</accession>
<dbReference type="Proteomes" id="UP000245911">
    <property type="component" value="Unassembled WGS sequence"/>
</dbReference>
<reference evidence="2 3" key="1">
    <citation type="submission" date="2018-04" db="EMBL/GenBank/DDBJ databases">
        <title>Pararhodobacter oceanense sp. nov., isolated from marine intertidal sediment.</title>
        <authorList>
            <person name="Wang X.-L."/>
            <person name="Du Z.-J."/>
        </authorList>
    </citation>
    <scope>NUCLEOTIDE SEQUENCE [LARGE SCALE GENOMIC DNA]</scope>
    <source>
        <strain evidence="2 3">AM505</strain>
    </source>
</reference>
<evidence type="ECO:0000313" key="2">
    <source>
        <dbReference type="EMBL" id="PVH29045.1"/>
    </source>
</evidence>